<keyword evidence="4" id="KW-1185">Reference proteome</keyword>
<feature type="transmembrane region" description="Helical" evidence="2">
    <location>
        <begin position="150"/>
        <end position="171"/>
    </location>
</feature>
<proteinExistence type="predicted"/>
<evidence type="ECO:0000313" key="4">
    <source>
        <dbReference type="Proteomes" id="UP000217790"/>
    </source>
</evidence>
<feature type="transmembrane region" description="Helical" evidence="2">
    <location>
        <begin position="207"/>
        <end position="227"/>
    </location>
</feature>
<feature type="compositionally biased region" description="Polar residues" evidence="1">
    <location>
        <begin position="101"/>
        <end position="110"/>
    </location>
</feature>
<feature type="transmembrane region" description="Helical" evidence="2">
    <location>
        <begin position="27"/>
        <end position="52"/>
    </location>
</feature>
<dbReference type="InParanoid" id="A0A2H3E183"/>
<evidence type="ECO:0000256" key="1">
    <source>
        <dbReference type="SAM" id="MobiDB-lite"/>
    </source>
</evidence>
<keyword evidence="2" id="KW-0472">Membrane</keyword>
<gene>
    <name evidence="3" type="ORF">ARMGADRAFT_1061841</name>
</gene>
<protein>
    <submittedName>
        <fullName evidence="3">Uncharacterized protein</fullName>
    </submittedName>
</protein>
<keyword evidence="2" id="KW-1133">Transmembrane helix</keyword>
<accession>A0A2H3E183</accession>
<evidence type="ECO:0000256" key="2">
    <source>
        <dbReference type="SAM" id="Phobius"/>
    </source>
</evidence>
<name>A0A2H3E183_ARMGA</name>
<dbReference type="Proteomes" id="UP000217790">
    <property type="component" value="Unassembled WGS sequence"/>
</dbReference>
<dbReference type="STRING" id="47427.A0A2H3E183"/>
<keyword evidence="2" id="KW-0812">Transmembrane</keyword>
<reference evidence="4" key="1">
    <citation type="journal article" date="2017" name="Nat. Ecol. Evol.">
        <title>Genome expansion and lineage-specific genetic innovations in the forest pathogenic fungi Armillaria.</title>
        <authorList>
            <person name="Sipos G."/>
            <person name="Prasanna A.N."/>
            <person name="Walter M.C."/>
            <person name="O'Connor E."/>
            <person name="Balint B."/>
            <person name="Krizsan K."/>
            <person name="Kiss B."/>
            <person name="Hess J."/>
            <person name="Varga T."/>
            <person name="Slot J."/>
            <person name="Riley R."/>
            <person name="Boka B."/>
            <person name="Rigling D."/>
            <person name="Barry K."/>
            <person name="Lee J."/>
            <person name="Mihaltcheva S."/>
            <person name="LaButti K."/>
            <person name="Lipzen A."/>
            <person name="Waldron R."/>
            <person name="Moloney N.M."/>
            <person name="Sperisen C."/>
            <person name="Kredics L."/>
            <person name="Vagvoelgyi C."/>
            <person name="Patrignani A."/>
            <person name="Fitzpatrick D."/>
            <person name="Nagy I."/>
            <person name="Doyle S."/>
            <person name="Anderson J.B."/>
            <person name="Grigoriev I.V."/>
            <person name="Gueldener U."/>
            <person name="Muensterkoetter M."/>
            <person name="Nagy L.G."/>
        </authorList>
    </citation>
    <scope>NUCLEOTIDE SEQUENCE [LARGE SCALE GENOMIC DNA]</scope>
    <source>
        <strain evidence="4">Ar21-2</strain>
    </source>
</reference>
<evidence type="ECO:0000313" key="3">
    <source>
        <dbReference type="EMBL" id="PBK95087.1"/>
    </source>
</evidence>
<feature type="compositionally biased region" description="Basic and acidic residues" evidence="1">
    <location>
        <begin position="85"/>
        <end position="98"/>
    </location>
</feature>
<organism evidence="3 4">
    <name type="scientific">Armillaria gallica</name>
    <name type="common">Bulbous honey fungus</name>
    <name type="synonym">Armillaria bulbosa</name>
    <dbReference type="NCBI Taxonomy" id="47427"/>
    <lineage>
        <taxon>Eukaryota</taxon>
        <taxon>Fungi</taxon>
        <taxon>Dikarya</taxon>
        <taxon>Basidiomycota</taxon>
        <taxon>Agaricomycotina</taxon>
        <taxon>Agaricomycetes</taxon>
        <taxon>Agaricomycetidae</taxon>
        <taxon>Agaricales</taxon>
        <taxon>Marasmiineae</taxon>
        <taxon>Physalacriaceae</taxon>
        <taxon>Armillaria</taxon>
    </lineage>
</organism>
<feature type="region of interest" description="Disordered" evidence="1">
    <location>
        <begin position="69"/>
        <end position="110"/>
    </location>
</feature>
<dbReference type="AlphaFoldDB" id="A0A2H3E183"/>
<dbReference type="EMBL" id="KZ293652">
    <property type="protein sequence ID" value="PBK95087.1"/>
    <property type="molecule type" value="Genomic_DNA"/>
</dbReference>
<feature type="compositionally biased region" description="Polar residues" evidence="1">
    <location>
        <begin position="69"/>
        <end position="84"/>
    </location>
</feature>
<sequence>MSSCSHLTAFILAFCSRKLHKQWERRYLYICITTSLFFYQRMFFLLLSSWRISAPLHIKFRRHTYASTQTSTSPYHSTQGSQRRSTMEHHKEEHDDLLRPSGSNDDPSFPASATLSEACPTAGHSSSSATLAQPPLDATQRIRLGGTPGVIAGLLFGAALAAVLHHVYLFILRGHTVSGQFWIKNSSNALNPLRILRLASSRRVSNAIPVIIIPTLLQAFALVSILAPNSLEVGSASPKYTTISVPTALFNEHINDFDSDCSVPYLSADGEKVLGHALAVAALQSETLIGWNAPAGCGTACNYTIQYSVPALRRTELAIDEVNTMLPASQLTVMGPTRPTTVYPVYTVYNASTRDVGGSIELLSIAWRTYDTNGTSTVAGTYCSLYNTTQQSVVSFVNNTGMISPSIISYHSPVNIDNDTDDVETCPESSNSTSTSVSLYTYVVIWRWLYEQLDGDLTCRLEQSNGTQARCMYSTESEFKVTTNNLFSVNQTEGTFTSNNKNISSALEQILVNLTVALITYWGQTTMVDASVTQGRENFAFA</sequence>
<dbReference type="OrthoDB" id="3158487at2759"/>